<dbReference type="PANTHER" id="PTHR48111:SF1">
    <property type="entry name" value="TWO-COMPONENT RESPONSE REGULATOR ORR33"/>
    <property type="match status" value="1"/>
</dbReference>
<keyword evidence="1 6" id="KW-0597">Phosphoprotein</keyword>
<evidence type="ECO:0000256" key="5">
    <source>
        <dbReference type="ARBA" id="ARBA00023163"/>
    </source>
</evidence>
<dbReference type="Gene3D" id="1.10.10.10">
    <property type="entry name" value="Winged helix-like DNA-binding domain superfamily/Winged helix DNA-binding domain"/>
    <property type="match status" value="1"/>
</dbReference>
<dbReference type="InterPro" id="IPR001789">
    <property type="entry name" value="Sig_transdc_resp-reg_receiver"/>
</dbReference>
<dbReference type="GO" id="GO:0000156">
    <property type="term" value="F:phosphorelay response regulator activity"/>
    <property type="evidence" value="ECO:0007669"/>
    <property type="project" value="TreeGrafter"/>
</dbReference>
<dbReference type="OrthoDB" id="9808843at2"/>
<keyword evidence="2" id="KW-0902">Two-component regulatory system</keyword>
<proteinExistence type="predicted"/>
<keyword evidence="3" id="KW-0805">Transcription regulation</keyword>
<feature type="domain" description="Response regulatory" evidence="8">
    <location>
        <begin position="12"/>
        <end position="126"/>
    </location>
</feature>
<dbReference type="InterPro" id="IPR001867">
    <property type="entry name" value="OmpR/PhoB-type_DNA-bd"/>
</dbReference>
<evidence type="ECO:0000313" key="11">
    <source>
        <dbReference type="Proteomes" id="UP000000939"/>
    </source>
</evidence>
<accession>D5V5Z5</accession>
<dbReference type="STRING" id="572480.Arnit_1506"/>
<keyword evidence="4 7" id="KW-0238">DNA-binding</keyword>
<protein>
    <submittedName>
        <fullName evidence="10">Response regulator receiver protein</fullName>
    </submittedName>
</protein>
<dbReference type="GO" id="GO:0000976">
    <property type="term" value="F:transcription cis-regulatory region binding"/>
    <property type="evidence" value="ECO:0007669"/>
    <property type="project" value="TreeGrafter"/>
</dbReference>
<evidence type="ECO:0000256" key="7">
    <source>
        <dbReference type="PROSITE-ProRule" id="PRU01091"/>
    </source>
</evidence>
<organism evidence="10 11">
    <name type="scientific">Arcobacter nitrofigilis (strain ATCC 33309 / DSM 7299 / CCUG 15893 / LMG 7604 / NCTC 12251 / CI)</name>
    <name type="common">Campylobacter nitrofigilis</name>
    <dbReference type="NCBI Taxonomy" id="572480"/>
    <lineage>
        <taxon>Bacteria</taxon>
        <taxon>Pseudomonadati</taxon>
        <taxon>Campylobacterota</taxon>
        <taxon>Epsilonproteobacteria</taxon>
        <taxon>Campylobacterales</taxon>
        <taxon>Arcobacteraceae</taxon>
        <taxon>Arcobacter</taxon>
    </lineage>
</organism>
<dbReference type="EMBL" id="CP001999">
    <property type="protein sequence ID" value="ADG93162.1"/>
    <property type="molecule type" value="Genomic_DNA"/>
</dbReference>
<dbReference type="PROSITE" id="PS51755">
    <property type="entry name" value="OMPR_PHOB"/>
    <property type="match status" value="1"/>
</dbReference>
<dbReference type="GO" id="GO:0005829">
    <property type="term" value="C:cytosol"/>
    <property type="evidence" value="ECO:0007669"/>
    <property type="project" value="TreeGrafter"/>
</dbReference>
<dbReference type="eggNOG" id="COG0745">
    <property type="taxonomic scope" value="Bacteria"/>
</dbReference>
<dbReference type="AlphaFoldDB" id="D5V5Z5"/>
<dbReference type="InterPro" id="IPR036388">
    <property type="entry name" value="WH-like_DNA-bd_sf"/>
</dbReference>
<dbReference type="SUPFAM" id="SSF52172">
    <property type="entry name" value="CheY-like"/>
    <property type="match status" value="1"/>
</dbReference>
<dbReference type="PANTHER" id="PTHR48111">
    <property type="entry name" value="REGULATOR OF RPOS"/>
    <property type="match status" value="1"/>
</dbReference>
<evidence type="ECO:0000256" key="4">
    <source>
        <dbReference type="ARBA" id="ARBA00023125"/>
    </source>
</evidence>
<name>D5V5Z5_ARCNC</name>
<dbReference type="CDD" id="cd00156">
    <property type="entry name" value="REC"/>
    <property type="match status" value="1"/>
</dbReference>
<evidence type="ECO:0000313" key="10">
    <source>
        <dbReference type="EMBL" id="ADG93162.1"/>
    </source>
</evidence>
<dbReference type="Pfam" id="PF00072">
    <property type="entry name" value="Response_reg"/>
    <property type="match status" value="1"/>
</dbReference>
<keyword evidence="5" id="KW-0804">Transcription</keyword>
<evidence type="ECO:0000256" key="6">
    <source>
        <dbReference type="PROSITE-ProRule" id="PRU00169"/>
    </source>
</evidence>
<sequence length="237" mass="27312">MIEKLKLLNNLNILLVEDDIKTANEMKAILKLIFKNVFYAKNGIDALTIYKENFPEIILTDIEMKEMNGLELLKEIRKKDHHTIIVILSAHSEQKLLLDVINSSCSGYILKPINADRLVNQLYLILRNNTTIDKDINLFENVKYNLLNKELIINNKVVPLGSKEHMLLKLFLTINKKVINKNDINYYLYPFDSITDSAIKNLIIRLKNKLGKDSIIFVPGAGWKLNISKNNYVTSNL</sequence>
<evidence type="ECO:0000256" key="2">
    <source>
        <dbReference type="ARBA" id="ARBA00023012"/>
    </source>
</evidence>
<evidence type="ECO:0000259" key="9">
    <source>
        <dbReference type="PROSITE" id="PS51755"/>
    </source>
</evidence>
<dbReference type="KEGG" id="ant:Arnit_1506"/>
<dbReference type="RefSeq" id="WP_013135307.1">
    <property type="nucleotide sequence ID" value="NC_014166.1"/>
</dbReference>
<feature type="domain" description="OmpR/PhoB-type" evidence="9">
    <location>
        <begin position="134"/>
        <end position="227"/>
    </location>
</feature>
<gene>
    <name evidence="10" type="ordered locus">Arnit_1506</name>
</gene>
<dbReference type="PROSITE" id="PS50110">
    <property type="entry name" value="RESPONSE_REGULATORY"/>
    <property type="match status" value="1"/>
</dbReference>
<feature type="modified residue" description="4-aspartylphosphate" evidence="6">
    <location>
        <position position="61"/>
    </location>
</feature>
<dbReference type="Proteomes" id="UP000000939">
    <property type="component" value="Chromosome"/>
</dbReference>
<evidence type="ECO:0000256" key="3">
    <source>
        <dbReference type="ARBA" id="ARBA00023015"/>
    </source>
</evidence>
<evidence type="ECO:0000256" key="1">
    <source>
        <dbReference type="ARBA" id="ARBA00022553"/>
    </source>
</evidence>
<dbReference type="GO" id="GO:0032993">
    <property type="term" value="C:protein-DNA complex"/>
    <property type="evidence" value="ECO:0007669"/>
    <property type="project" value="TreeGrafter"/>
</dbReference>
<evidence type="ECO:0000259" key="8">
    <source>
        <dbReference type="PROSITE" id="PS50110"/>
    </source>
</evidence>
<dbReference type="GO" id="GO:0006355">
    <property type="term" value="P:regulation of DNA-templated transcription"/>
    <property type="evidence" value="ECO:0007669"/>
    <property type="project" value="InterPro"/>
</dbReference>
<reference evidence="10 11" key="1">
    <citation type="journal article" date="2010" name="Stand. Genomic Sci.">
        <title>Complete genome sequence of Arcobacter nitrofigilis type strain (CI).</title>
        <authorList>
            <person name="Pati A."/>
            <person name="Gronow S."/>
            <person name="Lapidus A."/>
            <person name="Copeland A."/>
            <person name="Glavina Del Rio T."/>
            <person name="Nolan M."/>
            <person name="Lucas S."/>
            <person name="Tice H."/>
            <person name="Cheng J.F."/>
            <person name="Han C."/>
            <person name="Chertkov O."/>
            <person name="Bruce D."/>
            <person name="Tapia R."/>
            <person name="Goodwin L."/>
            <person name="Pitluck S."/>
            <person name="Liolios K."/>
            <person name="Ivanova N."/>
            <person name="Mavromatis K."/>
            <person name="Chen A."/>
            <person name="Palaniappan K."/>
            <person name="Land M."/>
            <person name="Hauser L."/>
            <person name="Chang Y.J."/>
            <person name="Jeffries C.D."/>
            <person name="Detter J.C."/>
            <person name="Rohde M."/>
            <person name="Goker M."/>
            <person name="Bristow J."/>
            <person name="Eisen J.A."/>
            <person name="Markowitz V."/>
            <person name="Hugenholtz P."/>
            <person name="Klenk H.P."/>
            <person name="Kyrpides N.C."/>
        </authorList>
    </citation>
    <scope>NUCLEOTIDE SEQUENCE [LARGE SCALE GENOMIC DNA]</scope>
    <source>
        <strain evidence="11">ATCC 33309 / DSM 7299 / CCUG 15893 / LMG 7604 / NCTC 12251 / CI</strain>
    </source>
</reference>
<dbReference type="SMART" id="SM00862">
    <property type="entry name" value="Trans_reg_C"/>
    <property type="match status" value="1"/>
</dbReference>
<dbReference type="SMART" id="SM00448">
    <property type="entry name" value="REC"/>
    <property type="match status" value="1"/>
</dbReference>
<dbReference type="HOGENOM" id="CLU_000445_30_3_7"/>
<dbReference type="InterPro" id="IPR011006">
    <property type="entry name" value="CheY-like_superfamily"/>
</dbReference>
<dbReference type="Gene3D" id="3.40.50.2300">
    <property type="match status" value="1"/>
</dbReference>
<keyword evidence="11" id="KW-1185">Reference proteome</keyword>
<feature type="DNA-binding region" description="OmpR/PhoB-type" evidence="7">
    <location>
        <begin position="134"/>
        <end position="227"/>
    </location>
</feature>
<dbReference type="InterPro" id="IPR039420">
    <property type="entry name" value="WalR-like"/>
</dbReference>